<dbReference type="PANTHER" id="PTHR46599:SF3">
    <property type="entry name" value="PIGGYBAC TRANSPOSABLE ELEMENT-DERIVED PROTEIN 4"/>
    <property type="match status" value="1"/>
</dbReference>
<evidence type="ECO:0000259" key="1">
    <source>
        <dbReference type="Pfam" id="PF13843"/>
    </source>
</evidence>
<keyword evidence="3" id="KW-1185">Reference proteome</keyword>
<dbReference type="AlphaFoldDB" id="A0A8S3Y1J0"/>
<evidence type="ECO:0000313" key="3">
    <source>
        <dbReference type="Proteomes" id="UP000691718"/>
    </source>
</evidence>
<proteinExistence type="predicted"/>
<protein>
    <submittedName>
        <fullName evidence="2">(apollo) hypothetical protein</fullName>
    </submittedName>
</protein>
<dbReference type="OrthoDB" id="118105at2759"/>
<sequence length="109" mass="12643">MNDLICAQKELSLDESMILYRGRLLFRQYIKNKKHKYGMKLYMLTEPDGLVLRLHLYGGSADITCGKGHTVKVVLHLLKDFVEKGHSVYMDNFYNGYNLAAKLLTHKTY</sequence>
<accession>A0A8S3Y1J0</accession>
<gene>
    <name evidence="2" type="ORF">PAPOLLO_LOCUS25018</name>
</gene>
<dbReference type="EMBL" id="CAJQZP010001492">
    <property type="protein sequence ID" value="CAG5051313.1"/>
    <property type="molecule type" value="Genomic_DNA"/>
</dbReference>
<dbReference type="Pfam" id="PF13843">
    <property type="entry name" value="DDE_Tnp_1_7"/>
    <property type="match status" value="1"/>
</dbReference>
<comment type="caution">
    <text evidence="2">The sequence shown here is derived from an EMBL/GenBank/DDBJ whole genome shotgun (WGS) entry which is preliminary data.</text>
</comment>
<organism evidence="2 3">
    <name type="scientific">Parnassius apollo</name>
    <name type="common">Apollo butterfly</name>
    <name type="synonym">Papilio apollo</name>
    <dbReference type="NCBI Taxonomy" id="110799"/>
    <lineage>
        <taxon>Eukaryota</taxon>
        <taxon>Metazoa</taxon>
        <taxon>Ecdysozoa</taxon>
        <taxon>Arthropoda</taxon>
        <taxon>Hexapoda</taxon>
        <taxon>Insecta</taxon>
        <taxon>Pterygota</taxon>
        <taxon>Neoptera</taxon>
        <taxon>Endopterygota</taxon>
        <taxon>Lepidoptera</taxon>
        <taxon>Glossata</taxon>
        <taxon>Ditrysia</taxon>
        <taxon>Papilionoidea</taxon>
        <taxon>Papilionidae</taxon>
        <taxon>Parnassiinae</taxon>
        <taxon>Parnassini</taxon>
        <taxon>Parnassius</taxon>
        <taxon>Parnassius</taxon>
    </lineage>
</organism>
<evidence type="ECO:0000313" key="2">
    <source>
        <dbReference type="EMBL" id="CAG5051313.1"/>
    </source>
</evidence>
<feature type="domain" description="PiggyBac transposable element-derived protein" evidence="1">
    <location>
        <begin position="4"/>
        <end position="109"/>
    </location>
</feature>
<name>A0A8S3Y1J0_PARAO</name>
<dbReference type="InterPro" id="IPR029526">
    <property type="entry name" value="PGBD"/>
</dbReference>
<dbReference type="PANTHER" id="PTHR46599">
    <property type="entry name" value="PIGGYBAC TRANSPOSABLE ELEMENT-DERIVED PROTEIN 4"/>
    <property type="match status" value="1"/>
</dbReference>
<reference evidence="2" key="1">
    <citation type="submission" date="2021-04" db="EMBL/GenBank/DDBJ databases">
        <authorList>
            <person name="Tunstrom K."/>
        </authorList>
    </citation>
    <scope>NUCLEOTIDE SEQUENCE</scope>
</reference>
<dbReference type="Proteomes" id="UP000691718">
    <property type="component" value="Unassembled WGS sequence"/>
</dbReference>